<dbReference type="EMBL" id="JAAVJR010000273">
    <property type="protein sequence ID" value="NJW54546.1"/>
    <property type="molecule type" value="Genomic_DNA"/>
</dbReference>
<gene>
    <name evidence="1" type="ORF">HC175_16670</name>
</gene>
<keyword evidence="2" id="KW-1185">Reference proteome</keyword>
<feature type="non-terminal residue" evidence="1">
    <location>
        <position position="46"/>
    </location>
</feature>
<dbReference type="Pfam" id="PF02452">
    <property type="entry name" value="PemK_toxin"/>
    <property type="match status" value="1"/>
</dbReference>
<organism evidence="1 2">
    <name type="scientific">Salinimicrobium oceani</name>
    <dbReference type="NCBI Taxonomy" id="2722702"/>
    <lineage>
        <taxon>Bacteria</taxon>
        <taxon>Pseudomonadati</taxon>
        <taxon>Bacteroidota</taxon>
        <taxon>Flavobacteriia</taxon>
        <taxon>Flavobacteriales</taxon>
        <taxon>Flavobacteriaceae</taxon>
        <taxon>Salinimicrobium</taxon>
    </lineage>
</organism>
<proteinExistence type="predicted"/>
<dbReference type="SUPFAM" id="SSF50118">
    <property type="entry name" value="Cell growth inhibitor/plasmid maintenance toxic component"/>
    <property type="match status" value="1"/>
</dbReference>
<protein>
    <submittedName>
        <fullName evidence="1">Type II toxin-antitoxin system PemK/MazF family toxin</fullName>
    </submittedName>
</protein>
<evidence type="ECO:0000313" key="2">
    <source>
        <dbReference type="Proteomes" id="UP000703674"/>
    </source>
</evidence>
<dbReference type="Gene3D" id="2.30.30.110">
    <property type="match status" value="1"/>
</dbReference>
<name>A0ABX1D256_9FLAO</name>
<dbReference type="InterPro" id="IPR011067">
    <property type="entry name" value="Plasmid_toxin/cell-grow_inhib"/>
</dbReference>
<evidence type="ECO:0000313" key="1">
    <source>
        <dbReference type="EMBL" id="NJW54546.1"/>
    </source>
</evidence>
<dbReference type="Proteomes" id="UP000703674">
    <property type="component" value="Unassembled WGS sequence"/>
</dbReference>
<dbReference type="InterPro" id="IPR003477">
    <property type="entry name" value="PemK-like"/>
</dbReference>
<reference evidence="1 2" key="1">
    <citation type="submission" date="2020-03" db="EMBL/GenBank/DDBJ databases">
        <title>Salinimicrobium sp. nov, isolated from SCS.</title>
        <authorList>
            <person name="Cao W.R."/>
        </authorList>
    </citation>
    <scope>NUCLEOTIDE SEQUENCE [LARGE SCALE GENOMIC DNA]</scope>
    <source>
        <strain evidence="2">J15B91</strain>
    </source>
</reference>
<sequence length="46" mass="5025">MSNNLLGTVLIAPVTSSIRKFPMRVNVVLNGKKGQVALDQIRCVDK</sequence>
<comment type="caution">
    <text evidence="1">The sequence shown here is derived from an EMBL/GenBank/DDBJ whole genome shotgun (WGS) entry which is preliminary data.</text>
</comment>
<accession>A0ABX1D256</accession>